<evidence type="ECO:0000256" key="4">
    <source>
        <dbReference type="ARBA" id="ARBA00022801"/>
    </source>
</evidence>
<dbReference type="InterPro" id="IPR011990">
    <property type="entry name" value="TPR-like_helical_dom_sf"/>
</dbReference>
<dbReference type="PANTHER" id="PTHR22726">
    <property type="entry name" value="METALLOENDOPEPTIDASE OMA1"/>
    <property type="match status" value="1"/>
</dbReference>
<evidence type="ECO:0000313" key="8">
    <source>
        <dbReference type="EMBL" id="SBP86444.1"/>
    </source>
</evidence>
<dbReference type="GO" id="GO:0016020">
    <property type="term" value="C:membrane"/>
    <property type="evidence" value="ECO:0007669"/>
    <property type="project" value="TreeGrafter"/>
</dbReference>
<evidence type="ECO:0000256" key="3">
    <source>
        <dbReference type="ARBA" id="ARBA00022723"/>
    </source>
</evidence>
<dbReference type="GO" id="GO:0051603">
    <property type="term" value="P:proteolysis involved in protein catabolic process"/>
    <property type="evidence" value="ECO:0007669"/>
    <property type="project" value="TreeGrafter"/>
</dbReference>
<gene>
    <name evidence="8" type="ORF">THIARS_40065</name>
</gene>
<feature type="domain" description="Peptidase M48" evidence="7">
    <location>
        <begin position="94"/>
        <end position="284"/>
    </location>
</feature>
<sequence length="523" mass="56752">MTAPQHPSARAPHRPADPGRRGLLRCGLCGFSLLLGIPGSARATEDESIARLPALGDAAQGELSPAVEMRLGQRIMADMRKQPQYLHDVVLHDYLQGIIQRLTPAADAAAEPDAPHRFELFLLRDATFNAFALPGGFMGVHTGLVEDARAEAQLAAVFAHELSHITQRHIAQRLARAGGDNLLSIGSLVLAILAGASGNGQAAEGLALGGQAAAMDRALRFSRNNERDADRVGTGILRAAGYPPQAMASMLERLQNMSRLDNADVYAFLQDHPLTSERIADAEARGGNQPLPPDHSLRFWLMNARARMLTFTHADDLRRLAAELADKPAEFPAQQAAWAYGQALALQAVGQKDAATLALQRADAAAAGFTPKDRLPLDIERGEMLLAGQQAAQALALARQLRRTDPGSRAALHLQARALLAMPDKQAARDFLREQTVLHPHDIQMWKWLAQAYSETGEFAAQHRATGEAYALEGNMEGAILQLKIAQRTPGANYFEASIIDARLLALQQQWKLDKRLDKLLPQ</sequence>
<protein>
    <submittedName>
        <fullName evidence="8">Putative peptidase family M48 protein</fullName>
    </submittedName>
</protein>
<evidence type="ECO:0000259" key="7">
    <source>
        <dbReference type="Pfam" id="PF01435"/>
    </source>
</evidence>
<dbReference type="PANTHER" id="PTHR22726:SF1">
    <property type="entry name" value="METALLOENDOPEPTIDASE OMA1, MITOCHONDRIAL"/>
    <property type="match status" value="1"/>
</dbReference>
<accession>A0A238CZM1</accession>
<dbReference type="Pfam" id="PF01435">
    <property type="entry name" value="Peptidase_M48"/>
    <property type="match status" value="1"/>
</dbReference>
<dbReference type="EMBL" id="FLMQ01000034">
    <property type="protein sequence ID" value="SBP86444.1"/>
    <property type="molecule type" value="Genomic_DNA"/>
</dbReference>
<keyword evidence="6" id="KW-0482">Metalloprotease</keyword>
<keyword evidence="5" id="KW-0862">Zinc</keyword>
<dbReference type="GO" id="GO:0004222">
    <property type="term" value="F:metalloendopeptidase activity"/>
    <property type="evidence" value="ECO:0007669"/>
    <property type="project" value="InterPro"/>
</dbReference>
<dbReference type="SUPFAM" id="SSF48452">
    <property type="entry name" value="TPR-like"/>
    <property type="match status" value="1"/>
</dbReference>
<reference evidence="8 9" key="1">
    <citation type="submission" date="2016-06" db="EMBL/GenBank/DDBJ databases">
        <authorList>
            <person name="Kjaerup R.B."/>
            <person name="Dalgaard T.S."/>
            <person name="Juul-Madsen H.R."/>
        </authorList>
    </citation>
    <scope>NUCLEOTIDE SEQUENCE [LARGE SCALE GENOMIC DNA]</scope>
    <source>
        <strain evidence="8 9">DSM 16361</strain>
    </source>
</reference>
<keyword evidence="2" id="KW-0645">Protease</keyword>
<dbReference type="RefSeq" id="WP_094158997.1">
    <property type="nucleotide sequence ID" value="NZ_LT592170.1"/>
</dbReference>
<dbReference type="Gene3D" id="3.30.2010.10">
    <property type="entry name" value="Metalloproteases ('zincins'), catalytic domain"/>
    <property type="match status" value="1"/>
</dbReference>
<evidence type="ECO:0000256" key="5">
    <source>
        <dbReference type="ARBA" id="ARBA00022833"/>
    </source>
</evidence>
<dbReference type="GO" id="GO:0046872">
    <property type="term" value="F:metal ion binding"/>
    <property type="evidence" value="ECO:0007669"/>
    <property type="project" value="UniProtKB-KW"/>
</dbReference>
<dbReference type="OrthoDB" id="9810445at2"/>
<dbReference type="AlphaFoldDB" id="A0A238CZM1"/>
<dbReference type="Gene3D" id="1.25.40.10">
    <property type="entry name" value="Tetratricopeptide repeat domain"/>
    <property type="match status" value="1"/>
</dbReference>
<evidence type="ECO:0000256" key="1">
    <source>
        <dbReference type="ARBA" id="ARBA00001947"/>
    </source>
</evidence>
<dbReference type="InterPro" id="IPR051156">
    <property type="entry name" value="Mito/Outer_Membr_Metalloprot"/>
</dbReference>
<dbReference type="Proteomes" id="UP000214566">
    <property type="component" value="Unassembled WGS sequence"/>
</dbReference>
<keyword evidence="9" id="KW-1185">Reference proteome</keyword>
<dbReference type="InterPro" id="IPR001915">
    <property type="entry name" value="Peptidase_M48"/>
</dbReference>
<keyword evidence="4" id="KW-0378">Hydrolase</keyword>
<comment type="cofactor">
    <cofactor evidence="1">
        <name>Zn(2+)</name>
        <dbReference type="ChEBI" id="CHEBI:29105"/>
    </cofactor>
</comment>
<evidence type="ECO:0000256" key="2">
    <source>
        <dbReference type="ARBA" id="ARBA00022670"/>
    </source>
</evidence>
<keyword evidence="3" id="KW-0479">Metal-binding</keyword>
<organism evidence="8 9">
    <name type="scientific">Thiomonas delicata</name>
    <name type="common">Thiomonas cuprina</name>
    <dbReference type="NCBI Taxonomy" id="364030"/>
    <lineage>
        <taxon>Bacteria</taxon>
        <taxon>Pseudomonadati</taxon>
        <taxon>Pseudomonadota</taxon>
        <taxon>Betaproteobacteria</taxon>
        <taxon>Burkholderiales</taxon>
        <taxon>Thiomonas</taxon>
    </lineage>
</organism>
<proteinExistence type="predicted"/>
<evidence type="ECO:0000256" key="6">
    <source>
        <dbReference type="ARBA" id="ARBA00023049"/>
    </source>
</evidence>
<evidence type="ECO:0000313" key="9">
    <source>
        <dbReference type="Proteomes" id="UP000214566"/>
    </source>
</evidence>
<name>A0A238CZM1_THIDL</name>